<organism evidence="2 3">
    <name type="scientific">Araneus ventricosus</name>
    <name type="common">Orbweaver spider</name>
    <name type="synonym">Epeira ventricosa</name>
    <dbReference type="NCBI Taxonomy" id="182803"/>
    <lineage>
        <taxon>Eukaryota</taxon>
        <taxon>Metazoa</taxon>
        <taxon>Ecdysozoa</taxon>
        <taxon>Arthropoda</taxon>
        <taxon>Chelicerata</taxon>
        <taxon>Arachnida</taxon>
        <taxon>Araneae</taxon>
        <taxon>Araneomorphae</taxon>
        <taxon>Entelegynae</taxon>
        <taxon>Araneoidea</taxon>
        <taxon>Araneidae</taxon>
        <taxon>Araneus</taxon>
    </lineage>
</organism>
<evidence type="ECO:0000313" key="2">
    <source>
        <dbReference type="EMBL" id="GBN06535.1"/>
    </source>
</evidence>
<proteinExistence type="predicted"/>
<name>A0A4Y2KW64_ARAVE</name>
<evidence type="ECO:0000313" key="3">
    <source>
        <dbReference type="Proteomes" id="UP000499080"/>
    </source>
</evidence>
<dbReference type="AlphaFoldDB" id="A0A4Y2KW64"/>
<keyword evidence="3" id="KW-1185">Reference proteome</keyword>
<feature type="compositionally biased region" description="Polar residues" evidence="1">
    <location>
        <begin position="8"/>
        <end position="20"/>
    </location>
</feature>
<evidence type="ECO:0000256" key="1">
    <source>
        <dbReference type="SAM" id="MobiDB-lite"/>
    </source>
</evidence>
<feature type="region of interest" description="Disordered" evidence="1">
    <location>
        <begin position="1"/>
        <end position="39"/>
    </location>
</feature>
<comment type="caution">
    <text evidence="2">The sequence shown here is derived from an EMBL/GenBank/DDBJ whole genome shotgun (WGS) entry which is preliminary data.</text>
</comment>
<protein>
    <submittedName>
        <fullName evidence="2">Uncharacterized protein</fullName>
    </submittedName>
</protein>
<sequence>MIRRLSHEQSNLELETSQHTGNHELETSSATEPELETPRNLNLNWKHHQQLNLELETSSATEAGTAKWNISSNWKVELSAKTELRKGIRRWLVGRLASARELIPYPASDR</sequence>
<gene>
    <name evidence="2" type="ORF">AVEN_201985_1</name>
</gene>
<accession>A0A4Y2KW64</accession>
<reference evidence="2 3" key="1">
    <citation type="journal article" date="2019" name="Sci. Rep.">
        <title>Orb-weaving spider Araneus ventricosus genome elucidates the spidroin gene catalogue.</title>
        <authorList>
            <person name="Kono N."/>
            <person name="Nakamura H."/>
            <person name="Ohtoshi R."/>
            <person name="Moran D.A.P."/>
            <person name="Shinohara A."/>
            <person name="Yoshida Y."/>
            <person name="Fujiwara M."/>
            <person name="Mori M."/>
            <person name="Tomita M."/>
            <person name="Arakawa K."/>
        </authorList>
    </citation>
    <scope>NUCLEOTIDE SEQUENCE [LARGE SCALE GENOMIC DNA]</scope>
</reference>
<dbReference type="EMBL" id="BGPR01005073">
    <property type="protein sequence ID" value="GBN06535.1"/>
    <property type="molecule type" value="Genomic_DNA"/>
</dbReference>
<dbReference type="Proteomes" id="UP000499080">
    <property type="component" value="Unassembled WGS sequence"/>
</dbReference>